<name>X1NTS0_9ZZZZ</name>
<organism evidence="1">
    <name type="scientific">marine sediment metagenome</name>
    <dbReference type="NCBI Taxonomy" id="412755"/>
    <lineage>
        <taxon>unclassified sequences</taxon>
        <taxon>metagenomes</taxon>
        <taxon>ecological metagenomes</taxon>
    </lineage>
</organism>
<gene>
    <name evidence="1" type="ORF">S06H3_30619</name>
</gene>
<feature type="non-terminal residue" evidence="1">
    <location>
        <position position="1"/>
    </location>
</feature>
<dbReference type="AlphaFoldDB" id="X1NTS0"/>
<proteinExistence type="predicted"/>
<reference evidence="1" key="1">
    <citation type="journal article" date="2014" name="Front. Microbiol.">
        <title>High frequency of phylogenetically diverse reductive dehalogenase-homologous genes in deep subseafloor sedimentary metagenomes.</title>
        <authorList>
            <person name="Kawai M."/>
            <person name="Futagami T."/>
            <person name="Toyoda A."/>
            <person name="Takaki Y."/>
            <person name="Nishi S."/>
            <person name="Hori S."/>
            <person name="Arai W."/>
            <person name="Tsubouchi T."/>
            <person name="Morono Y."/>
            <person name="Uchiyama I."/>
            <person name="Ito T."/>
            <person name="Fujiyama A."/>
            <person name="Inagaki F."/>
            <person name="Takami H."/>
        </authorList>
    </citation>
    <scope>NUCLEOTIDE SEQUENCE</scope>
    <source>
        <strain evidence="1">Expedition CK06-06</strain>
    </source>
</reference>
<comment type="caution">
    <text evidence="1">The sequence shown here is derived from an EMBL/GenBank/DDBJ whole genome shotgun (WGS) entry which is preliminary data.</text>
</comment>
<sequence>DGDVGVSSGSGYYINGIFFSTAGLIDISTLAITDGNFIVGDGTDWIVESGSTARTSLGIDLSLYYLKTEMDSFSELQAIISDKTLINEEDAITLDNDLNMGTHKIIGVVDPVNPQDAATKAYADTKVATEVDPTVDSDAEIKAILVDEVTKTGDFTANRLPEIDNSTGIIKQSDIEHKANGGYDFNANSAGFTTQTTTGDGNTTCDWRTGLKFRFVFGAQDETFTFTNPEFSCHLQIILIQDATGSRLATWPAGIYWANGVIPTLSTAPDARDTVNLFFDD</sequence>
<feature type="non-terminal residue" evidence="1">
    <location>
        <position position="281"/>
    </location>
</feature>
<evidence type="ECO:0000313" key="1">
    <source>
        <dbReference type="EMBL" id="GAI30195.1"/>
    </source>
</evidence>
<dbReference type="EMBL" id="BARV01018044">
    <property type="protein sequence ID" value="GAI30195.1"/>
    <property type="molecule type" value="Genomic_DNA"/>
</dbReference>
<protein>
    <submittedName>
        <fullName evidence="1">Uncharacterized protein</fullName>
    </submittedName>
</protein>
<accession>X1NTS0</accession>